<dbReference type="AlphaFoldDB" id="A0A6G2D7H1"/>
<evidence type="ECO:0000313" key="1">
    <source>
        <dbReference type="EMBL" id="MTV64502.1"/>
    </source>
</evidence>
<accession>A0A6G2D7H1</accession>
<dbReference type="EMBL" id="WNHJ01000877">
    <property type="protein sequence ID" value="MTV64502.1"/>
    <property type="molecule type" value="Genomic_DNA"/>
</dbReference>
<feature type="non-terminal residue" evidence="1">
    <location>
        <position position="52"/>
    </location>
</feature>
<reference evidence="1 2" key="1">
    <citation type="submission" date="2019-11" db="EMBL/GenBank/DDBJ databases">
        <title>Growth characteristics of pneumococcus vary with the chemical composition of the capsule and with environmental conditions.</title>
        <authorList>
            <person name="Tothpal A."/>
            <person name="Desobry K."/>
            <person name="Joshi S."/>
            <person name="Wyllie A.L."/>
            <person name="Weinberger D.M."/>
        </authorList>
    </citation>
    <scope>NUCLEOTIDE SEQUENCE [LARGE SCALE GENOMIC DNA]</scope>
    <source>
        <strain evidence="2">pnumococcus22F</strain>
    </source>
</reference>
<name>A0A6G2D7H1_STREE</name>
<evidence type="ECO:0000313" key="2">
    <source>
        <dbReference type="Proteomes" id="UP000474228"/>
    </source>
</evidence>
<organism evidence="1 2">
    <name type="scientific">Streptococcus pneumoniae</name>
    <dbReference type="NCBI Taxonomy" id="1313"/>
    <lineage>
        <taxon>Bacteria</taxon>
        <taxon>Bacillati</taxon>
        <taxon>Bacillota</taxon>
        <taxon>Bacilli</taxon>
        <taxon>Lactobacillales</taxon>
        <taxon>Streptococcaceae</taxon>
        <taxon>Streptococcus</taxon>
    </lineage>
</organism>
<gene>
    <name evidence="1" type="ORF">GM539_14300</name>
</gene>
<dbReference type="Proteomes" id="UP000474228">
    <property type="component" value="Unassembled WGS sequence"/>
</dbReference>
<protein>
    <submittedName>
        <fullName evidence="1">Uncharacterized protein</fullName>
    </submittedName>
</protein>
<proteinExistence type="predicted"/>
<comment type="caution">
    <text evidence="1">The sequence shown here is derived from an EMBL/GenBank/DDBJ whole genome shotgun (WGS) entry which is preliminary data.</text>
</comment>
<sequence>MNLNFAEAIAALGANASFRIANAQRPPANYLFNTLLPEMNKPSYYVDSGTMT</sequence>